<evidence type="ECO:0000313" key="3">
    <source>
        <dbReference type="Proteomes" id="UP000437017"/>
    </source>
</evidence>
<keyword evidence="3" id="KW-1185">Reference proteome</keyword>
<dbReference type="InterPro" id="IPR050302">
    <property type="entry name" value="Rab_GAP_TBC_domain"/>
</dbReference>
<dbReference type="Gene3D" id="1.10.472.80">
    <property type="entry name" value="Ypt/Rab-GAP domain of gyp1p, domain 3"/>
    <property type="match status" value="1"/>
</dbReference>
<accession>A0A643CAD4</accession>
<comment type="caution">
    <text evidence="2">The sequence shown here is derived from an EMBL/GenBank/DDBJ whole genome shotgun (WGS) entry which is preliminary data.</text>
</comment>
<dbReference type="GO" id="GO:0005096">
    <property type="term" value="F:GTPase activator activity"/>
    <property type="evidence" value="ECO:0007669"/>
    <property type="project" value="TreeGrafter"/>
</dbReference>
<dbReference type="SUPFAM" id="SSF47923">
    <property type="entry name" value="Ypt/Rab-GAP domain of gyp1p"/>
    <property type="match status" value="2"/>
</dbReference>
<protein>
    <recommendedName>
        <fullName evidence="1">Rab-GAP TBC domain-containing protein</fullName>
    </recommendedName>
</protein>
<name>A0A643CAD4_BALPH</name>
<dbReference type="Pfam" id="PF00566">
    <property type="entry name" value="RabGAP-TBC"/>
    <property type="match status" value="1"/>
</dbReference>
<dbReference type="SMART" id="SM00164">
    <property type="entry name" value="TBC"/>
    <property type="match status" value="1"/>
</dbReference>
<dbReference type="PROSITE" id="PS50086">
    <property type="entry name" value="TBC_RABGAP"/>
    <property type="match status" value="1"/>
</dbReference>
<dbReference type="InterPro" id="IPR000195">
    <property type="entry name" value="Rab-GAP-TBC_dom"/>
</dbReference>
<evidence type="ECO:0000259" key="1">
    <source>
        <dbReference type="PROSITE" id="PS50086"/>
    </source>
</evidence>
<feature type="domain" description="Rab-GAP TBC" evidence="1">
    <location>
        <begin position="1"/>
        <end position="293"/>
    </location>
</feature>
<evidence type="ECO:0000313" key="2">
    <source>
        <dbReference type="EMBL" id="KAB0397072.1"/>
    </source>
</evidence>
<dbReference type="InterPro" id="IPR035969">
    <property type="entry name" value="Rab-GAP_TBC_sf"/>
</dbReference>
<dbReference type="PANTHER" id="PTHR47219:SF15">
    <property type="entry name" value="TBC1 DOMAIN FAMILY MEMBER 12 ISOFORM X1"/>
    <property type="match status" value="1"/>
</dbReference>
<dbReference type="AlphaFoldDB" id="A0A643CAD4"/>
<reference evidence="2 3" key="1">
    <citation type="journal article" date="2019" name="PLoS ONE">
        <title>Genomic analyses reveal an absence of contemporary introgressive admixture between fin whales and blue whales, despite known hybrids.</title>
        <authorList>
            <person name="Westbury M.V."/>
            <person name="Petersen B."/>
            <person name="Lorenzen E.D."/>
        </authorList>
    </citation>
    <scope>NUCLEOTIDE SEQUENCE [LARGE SCALE GENOMIC DNA]</scope>
    <source>
        <strain evidence="2">FinWhale-01</strain>
    </source>
</reference>
<dbReference type="PANTHER" id="PTHR47219">
    <property type="entry name" value="RAB GTPASE-ACTIVATING PROTEIN 1-LIKE"/>
    <property type="match status" value="1"/>
</dbReference>
<dbReference type="EMBL" id="SGJD01002053">
    <property type="protein sequence ID" value="KAB0397072.1"/>
    <property type="molecule type" value="Genomic_DNA"/>
</dbReference>
<feature type="non-terminal residue" evidence="2">
    <location>
        <position position="1"/>
    </location>
</feature>
<dbReference type="Gene3D" id="1.10.8.270">
    <property type="entry name" value="putative rabgap domain of human tbc1 domain family member 14 like domains"/>
    <property type="match status" value="1"/>
</dbReference>
<gene>
    <name evidence="2" type="ORF">E2I00_012027</name>
</gene>
<organism evidence="2 3">
    <name type="scientific">Balaenoptera physalus</name>
    <name type="common">Fin whale</name>
    <name type="synonym">Balaena physalus</name>
    <dbReference type="NCBI Taxonomy" id="9770"/>
    <lineage>
        <taxon>Eukaryota</taxon>
        <taxon>Metazoa</taxon>
        <taxon>Chordata</taxon>
        <taxon>Craniata</taxon>
        <taxon>Vertebrata</taxon>
        <taxon>Euteleostomi</taxon>
        <taxon>Mammalia</taxon>
        <taxon>Eutheria</taxon>
        <taxon>Laurasiatheria</taxon>
        <taxon>Artiodactyla</taxon>
        <taxon>Whippomorpha</taxon>
        <taxon>Cetacea</taxon>
        <taxon>Mysticeti</taxon>
        <taxon>Balaenopteridae</taxon>
        <taxon>Balaenoptera</taxon>
    </lineage>
</organism>
<proteinExistence type="predicted"/>
<dbReference type="GO" id="GO:0031267">
    <property type="term" value="F:small GTPase binding"/>
    <property type="evidence" value="ECO:0007669"/>
    <property type="project" value="TreeGrafter"/>
</dbReference>
<sequence length="293" mass="33458">SPSTCPWLSETFSKKDKRSSDQLSTVFLVGNYLIKSLPERIFRKSKNHSAEKKHEQGGSINHQHETFELSLKIEKLKQYIKKKLRRKYCKCNGNLDQCWSGIKLDISYAFPSLYIFQKDGPYQDVLYSISGAYSCYRPDVGYVQGMSFIVALFILSLEEAVAFIAFGNLMNKPSQLAFYCVDCSKMLKYFGTSEVSFEGSLFTHFLHIKLDIHIASQATILLDPDSTGWDVFCRDGEEFLFRTGTGILQLYEDIFLQVDFIHIAQFLNKLAEDLTPEKLFSCVAAIQIQKSTS</sequence>
<dbReference type="OrthoDB" id="294251at2759"/>
<dbReference type="Proteomes" id="UP000437017">
    <property type="component" value="Unassembled WGS sequence"/>
</dbReference>